<gene>
    <name evidence="2" type="ORF">IEE83_14350</name>
</gene>
<feature type="transmembrane region" description="Helical" evidence="1">
    <location>
        <begin position="88"/>
        <end position="105"/>
    </location>
</feature>
<evidence type="ECO:0000313" key="3">
    <source>
        <dbReference type="Proteomes" id="UP000634134"/>
    </source>
</evidence>
<dbReference type="RefSeq" id="WP_194121224.1">
    <property type="nucleotide sequence ID" value="NZ_JACYGY010000001.1"/>
</dbReference>
<keyword evidence="1" id="KW-1133">Transmembrane helix</keyword>
<keyword evidence="1" id="KW-0472">Membrane</keyword>
<name>A0ABR9WC67_9BACT</name>
<protein>
    <submittedName>
        <fullName evidence="2">DUF983 domain-containing protein</fullName>
    </submittedName>
</protein>
<dbReference type="InterPro" id="IPR009325">
    <property type="entry name" value="DUF983"/>
</dbReference>
<keyword evidence="1" id="KW-0812">Transmembrane</keyword>
<proteinExistence type="predicted"/>
<feature type="transmembrane region" description="Helical" evidence="1">
    <location>
        <begin position="61"/>
        <end position="82"/>
    </location>
</feature>
<organism evidence="2 3">
    <name type="scientific">Dyadobacter subterraneus</name>
    <dbReference type="NCBI Taxonomy" id="2773304"/>
    <lineage>
        <taxon>Bacteria</taxon>
        <taxon>Pseudomonadati</taxon>
        <taxon>Bacteroidota</taxon>
        <taxon>Cytophagia</taxon>
        <taxon>Cytophagales</taxon>
        <taxon>Spirosomataceae</taxon>
        <taxon>Dyadobacter</taxon>
    </lineage>
</organism>
<sequence length="137" mass="15620">MFKGTKLYSIFTNTCPKCQTGAFFKTNNPYNLKKFDKVNDECAYCKESFTREPGFYIGSMYVSYALSVALMVAAFVGFVVILDYDLNYVLAGLLISYVILIPVMFRTARLIWINIFVKYDPVKGKLAKELKAAKKLQ</sequence>
<reference evidence="3" key="1">
    <citation type="submission" date="2023-07" db="EMBL/GenBank/DDBJ databases">
        <title>Dyadobacter sp. nov 'subterranea' isolated from contaminted grondwater.</title>
        <authorList>
            <person name="Szabo I."/>
            <person name="Al-Omari J."/>
            <person name="Szerdahelyi S.G."/>
            <person name="Rado J."/>
        </authorList>
    </citation>
    <scope>NUCLEOTIDE SEQUENCE [LARGE SCALE GENOMIC DNA]</scope>
    <source>
        <strain evidence="3">UP-52</strain>
    </source>
</reference>
<comment type="caution">
    <text evidence="2">The sequence shown here is derived from an EMBL/GenBank/DDBJ whole genome shotgun (WGS) entry which is preliminary data.</text>
</comment>
<evidence type="ECO:0000313" key="2">
    <source>
        <dbReference type="EMBL" id="MBE9463065.1"/>
    </source>
</evidence>
<dbReference type="EMBL" id="JACYGY010000001">
    <property type="protein sequence ID" value="MBE9463065.1"/>
    <property type="molecule type" value="Genomic_DNA"/>
</dbReference>
<evidence type="ECO:0000256" key="1">
    <source>
        <dbReference type="SAM" id="Phobius"/>
    </source>
</evidence>
<keyword evidence="3" id="KW-1185">Reference proteome</keyword>
<accession>A0ABR9WC67</accession>
<dbReference type="Proteomes" id="UP000634134">
    <property type="component" value="Unassembled WGS sequence"/>
</dbReference>
<dbReference type="Pfam" id="PF06170">
    <property type="entry name" value="DUF983"/>
    <property type="match status" value="1"/>
</dbReference>